<reference evidence="3" key="1">
    <citation type="submission" date="2018-10" db="EMBL/GenBank/DDBJ databases">
        <title>Effector identification in a new, highly contiguous assembly of the strawberry crown rot pathogen Phytophthora cactorum.</title>
        <authorList>
            <person name="Armitage A.D."/>
            <person name="Nellist C.F."/>
            <person name="Bates H."/>
            <person name="Vickerstaff R.J."/>
            <person name="Harrison R.J."/>
        </authorList>
    </citation>
    <scope>NUCLEOTIDE SEQUENCE</scope>
    <source>
        <strain evidence="2">15-7</strain>
        <strain evidence="3">4040</strain>
        <strain evidence="4">P415</strain>
    </source>
</reference>
<dbReference type="EMBL" id="RCMK01000128">
    <property type="protein sequence ID" value="KAG2947636.1"/>
    <property type="molecule type" value="Genomic_DNA"/>
</dbReference>
<name>A0A8T1E7L4_9STRA</name>
<dbReference type="EMBL" id="RCMG01000136">
    <property type="protein sequence ID" value="KAG2862153.1"/>
    <property type="molecule type" value="Genomic_DNA"/>
</dbReference>
<protein>
    <submittedName>
        <fullName evidence="3">Uncharacterized protein</fullName>
    </submittedName>
</protein>
<organism evidence="3 5">
    <name type="scientific">Phytophthora cactorum</name>
    <dbReference type="NCBI Taxonomy" id="29920"/>
    <lineage>
        <taxon>Eukaryota</taxon>
        <taxon>Sar</taxon>
        <taxon>Stramenopiles</taxon>
        <taxon>Oomycota</taxon>
        <taxon>Peronosporomycetes</taxon>
        <taxon>Peronosporales</taxon>
        <taxon>Peronosporaceae</taxon>
        <taxon>Phytophthora</taxon>
    </lineage>
</organism>
<evidence type="ECO:0000313" key="3">
    <source>
        <dbReference type="EMBL" id="KAG2947636.1"/>
    </source>
</evidence>
<gene>
    <name evidence="2" type="ORF">PC113_g6564</name>
    <name evidence="3" type="ORF">PC117_g6669</name>
    <name evidence="4" type="ORF">PC118_g15491</name>
</gene>
<dbReference type="Proteomes" id="UP000736787">
    <property type="component" value="Unassembled WGS sequence"/>
</dbReference>
<dbReference type="Proteomes" id="UP000735874">
    <property type="component" value="Unassembled WGS sequence"/>
</dbReference>
<evidence type="ECO:0000256" key="1">
    <source>
        <dbReference type="SAM" id="MobiDB-lite"/>
    </source>
</evidence>
<sequence>MEASNASVKQRQQEKSALQTDLPASRDACDDLTVPSRTACRSIFSATLKGPCHMCANFLA</sequence>
<evidence type="ECO:0000313" key="2">
    <source>
        <dbReference type="EMBL" id="KAG2862153.1"/>
    </source>
</evidence>
<accession>A0A8T1E7L4</accession>
<dbReference type="AlphaFoldDB" id="A0A8T1E7L4"/>
<proteinExistence type="predicted"/>
<comment type="caution">
    <text evidence="3">The sequence shown here is derived from an EMBL/GenBank/DDBJ whole genome shotgun (WGS) entry which is preliminary data.</text>
</comment>
<feature type="compositionally biased region" description="Polar residues" evidence="1">
    <location>
        <begin position="1"/>
        <end position="19"/>
    </location>
</feature>
<evidence type="ECO:0000313" key="4">
    <source>
        <dbReference type="EMBL" id="KAG2972814.1"/>
    </source>
</evidence>
<dbReference type="EMBL" id="RCML01000603">
    <property type="protein sequence ID" value="KAG2972814.1"/>
    <property type="molecule type" value="Genomic_DNA"/>
</dbReference>
<evidence type="ECO:0000313" key="5">
    <source>
        <dbReference type="Proteomes" id="UP000736787"/>
    </source>
</evidence>
<dbReference type="Proteomes" id="UP000697107">
    <property type="component" value="Unassembled WGS sequence"/>
</dbReference>
<feature type="region of interest" description="Disordered" evidence="1">
    <location>
        <begin position="1"/>
        <end position="22"/>
    </location>
</feature>